<proteinExistence type="predicted"/>
<gene>
    <name evidence="3" type="ORF">K9B37_09700</name>
</gene>
<feature type="transmembrane region" description="Helical" evidence="1">
    <location>
        <begin position="68"/>
        <end position="85"/>
    </location>
</feature>
<reference evidence="3 4" key="1">
    <citation type="submission" date="2021-09" db="EMBL/GenBank/DDBJ databases">
        <title>The complete genome sequence of a new microorganism.</title>
        <authorList>
            <person name="Zi Z."/>
        </authorList>
    </citation>
    <scope>NUCLEOTIDE SEQUENCE [LARGE SCALE GENOMIC DNA]</scope>
    <source>
        <strain evidence="3 4">WGZ8</strain>
    </source>
</reference>
<sequence length="123" mass="12246">MTVPDRLLLVAAGLAGCLGVALSAAAAHVTGGGNLLTAAQFLLFHAPALLALSALGAGGLLHPRLARLSGVVLLLGLVLFCGDLSRRTLSGLPLVPMAAPTGGVLLMIGWLLAGASGLLHRRS</sequence>
<evidence type="ECO:0000256" key="1">
    <source>
        <dbReference type="SAM" id="Phobius"/>
    </source>
</evidence>
<dbReference type="EMBL" id="JAIRBM010000006">
    <property type="protein sequence ID" value="MBZ6076549.1"/>
    <property type="molecule type" value="Genomic_DNA"/>
</dbReference>
<keyword evidence="1" id="KW-0812">Transmembrane</keyword>
<feature type="transmembrane region" description="Helical" evidence="1">
    <location>
        <begin position="97"/>
        <end position="119"/>
    </location>
</feature>
<dbReference type="PROSITE" id="PS51257">
    <property type="entry name" value="PROKAR_LIPOPROTEIN"/>
    <property type="match status" value="1"/>
</dbReference>
<feature type="chain" id="PRO_5045562179" evidence="2">
    <location>
        <begin position="27"/>
        <end position="123"/>
    </location>
</feature>
<dbReference type="InterPro" id="IPR006696">
    <property type="entry name" value="DUF423"/>
</dbReference>
<evidence type="ECO:0000313" key="4">
    <source>
        <dbReference type="Proteomes" id="UP000704176"/>
    </source>
</evidence>
<evidence type="ECO:0000256" key="2">
    <source>
        <dbReference type="SAM" id="SignalP"/>
    </source>
</evidence>
<organism evidence="3 4">
    <name type="scientific">Microvirga puerhi</name>
    <dbReference type="NCBI Taxonomy" id="2876078"/>
    <lineage>
        <taxon>Bacteria</taxon>
        <taxon>Pseudomonadati</taxon>
        <taxon>Pseudomonadota</taxon>
        <taxon>Alphaproteobacteria</taxon>
        <taxon>Hyphomicrobiales</taxon>
        <taxon>Methylobacteriaceae</taxon>
        <taxon>Microvirga</taxon>
    </lineage>
</organism>
<keyword evidence="2" id="KW-0732">Signal</keyword>
<evidence type="ECO:0000313" key="3">
    <source>
        <dbReference type="EMBL" id="MBZ6076549.1"/>
    </source>
</evidence>
<feature type="signal peptide" evidence="2">
    <location>
        <begin position="1"/>
        <end position="26"/>
    </location>
</feature>
<protein>
    <submittedName>
        <fullName evidence="3">DUF423 domain-containing protein</fullName>
    </submittedName>
</protein>
<feature type="transmembrane region" description="Helical" evidence="1">
    <location>
        <begin position="42"/>
        <end position="61"/>
    </location>
</feature>
<dbReference type="RefSeq" id="WP_224312877.1">
    <property type="nucleotide sequence ID" value="NZ_JAIRBM010000006.1"/>
</dbReference>
<keyword evidence="1" id="KW-0472">Membrane</keyword>
<keyword evidence="4" id="KW-1185">Reference proteome</keyword>
<keyword evidence="1" id="KW-1133">Transmembrane helix</keyword>
<dbReference type="Pfam" id="PF04241">
    <property type="entry name" value="DUF423"/>
    <property type="match status" value="1"/>
</dbReference>
<comment type="caution">
    <text evidence="3">The sequence shown here is derived from an EMBL/GenBank/DDBJ whole genome shotgun (WGS) entry which is preliminary data.</text>
</comment>
<dbReference type="Proteomes" id="UP000704176">
    <property type="component" value="Unassembled WGS sequence"/>
</dbReference>
<accession>A0ABS7VLX7</accession>
<name>A0ABS7VLX7_9HYPH</name>